<evidence type="ECO:0000256" key="9">
    <source>
        <dbReference type="ARBA" id="ARBA00023136"/>
    </source>
</evidence>
<dbReference type="InterPro" id="IPR013517">
    <property type="entry name" value="FG-GAP"/>
</dbReference>
<dbReference type="InterPro" id="IPR013519">
    <property type="entry name" value="Int_alpha_beta-p"/>
</dbReference>
<dbReference type="GO" id="GO:0009897">
    <property type="term" value="C:external side of plasma membrane"/>
    <property type="evidence" value="ECO:0007669"/>
    <property type="project" value="TreeGrafter"/>
</dbReference>
<feature type="repeat" description="FG-GAP" evidence="12">
    <location>
        <begin position="421"/>
        <end position="483"/>
    </location>
</feature>
<keyword evidence="5" id="KW-0677">Repeat</keyword>
<dbReference type="AlphaFoldDB" id="A0A1W0WDE1"/>
<evidence type="ECO:0000313" key="18">
    <source>
        <dbReference type="EMBL" id="OQV13231.1"/>
    </source>
</evidence>
<dbReference type="PROSITE" id="PS51470">
    <property type="entry name" value="FG_GAP"/>
    <property type="match status" value="5"/>
</dbReference>
<dbReference type="InterPro" id="IPR013649">
    <property type="entry name" value="Integrin_alpha_Ig-like_1"/>
</dbReference>
<keyword evidence="8 13" id="KW-0401">Integrin</keyword>
<evidence type="ECO:0000256" key="1">
    <source>
        <dbReference type="ARBA" id="ARBA00004479"/>
    </source>
</evidence>
<comment type="caution">
    <text evidence="18">The sequence shown here is derived from an EMBL/GenBank/DDBJ whole genome shotgun (WGS) entry which is preliminary data.</text>
</comment>
<evidence type="ECO:0000256" key="7">
    <source>
        <dbReference type="ARBA" id="ARBA00022989"/>
    </source>
</evidence>
<dbReference type="Pfam" id="PF01839">
    <property type="entry name" value="FG-GAP"/>
    <property type="match status" value="2"/>
</dbReference>
<evidence type="ECO:0000256" key="4">
    <source>
        <dbReference type="ARBA" id="ARBA00022729"/>
    </source>
</evidence>
<dbReference type="Proteomes" id="UP000192578">
    <property type="component" value="Unassembled WGS sequence"/>
</dbReference>
<keyword evidence="19" id="KW-1185">Reference proteome</keyword>
<dbReference type="SUPFAM" id="SSF69179">
    <property type="entry name" value="Integrin domains"/>
    <property type="match status" value="3"/>
</dbReference>
<organism evidence="18 19">
    <name type="scientific">Hypsibius exemplaris</name>
    <name type="common">Freshwater tardigrade</name>
    <dbReference type="NCBI Taxonomy" id="2072580"/>
    <lineage>
        <taxon>Eukaryota</taxon>
        <taxon>Metazoa</taxon>
        <taxon>Ecdysozoa</taxon>
        <taxon>Tardigrada</taxon>
        <taxon>Eutardigrada</taxon>
        <taxon>Parachela</taxon>
        <taxon>Hypsibioidea</taxon>
        <taxon>Hypsibiidae</taxon>
        <taxon>Hypsibius</taxon>
    </lineage>
</organism>
<evidence type="ECO:0000256" key="8">
    <source>
        <dbReference type="ARBA" id="ARBA00023037"/>
    </source>
</evidence>
<dbReference type="Gene3D" id="2.60.40.1530">
    <property type="entry name" value="ntegrin, alpha v. Chain A, domain 4"/>
    <property type="match status" value="1"/>
</dbReference>
<feature type="repeat" description="FG-GAP" evidence="12">
    <location>
        <begin position="40"/>
        <end position="101"/>
    </location>
</feature>
<evidence type="ECO:0000256" key="13">
    <source>
        <dbReference type="RuleBase" id="RU003762"/>
    </source>
</evidence>
<evidence type="ECO:0000256" key="3">
    <source>
        <dbReference type="ARBA" id="ARBA00022692"/>
    </source>
</evidence>
<reference evidence="19" key="1">
    <citation type="submission" date="2017-01" db="EMBL/GenBank/DDBJ databases">
        <title>Comparative genomics of anhydrobiosis in the tardigrade Hypsibius dujardini.</title>
        <authorList>
            <person name="Yoshida Y."/>
            <person name="Koutsovoulos G."/>
            <person name="Laetsch D."/>
            <person name="Stevens L."/>
            <person name="Kumar S."/>
            <person name="Horikawa D."/>
            <person name="Ishino K."/>
            <person name="Komine S."/>
            <person name="Tomita M."/>
            <person name="Blaxter M."/>
            <person name="Arakawa K."/>
        </authorList>
    </citation>
    <scope>NUCLEOTIDE SEQUENCE [LARGE SCALE GENOMIC DNA]</scope>
    <source>
        <strain evidence="19">Z151</strain>
    </source>
</reference>
<feature type="repeat" description="FG-GAP" evidence="12">
    <location>
        <begin position="359"/>
        <end position="417"/>
    </location>
</feature>
<dbReference type="PANTHER" id="PTHR23220:SF133">
    <property type="entry name" value="INTEGRIN ALPHA-PS2"/>
    <property type="match status" value="1"/>
</dbReference>
<evidence type="ECO:0000256" key="11">
    <source>
        <dbReference type="ARBA" id="ARBA00023180"/>
    </source>
</evidence>
<keyword evidence="3 13" id="KW-0812">Transmembrane</keyword>
<accession>A0A1W0WDE1</accession>
<dbReference type="SMART" id="SM00191">
    <property type="entry name" value="Int_alpha"/>
    <property type="match status" value="5"/>
</dbReference>
<dbReference type="SUPFAM" id="SSF69318">
    <property type="entry name" value="Integrin alpha N-terminal domain"/>
    <property type="match status" value="1"/>
</dbReference>
<feature type="domain" description="Integrin alpha first immunoglubulin-like" evidence="15">
    <location>
        <begin position="468"/>
        <end position="617"/>
    </location>
</feature>
<dbReference type="GO" id="GO:0005178">
    <property type="term" value="F:integrin binding"/>
    <property type="evidence" value="ECO:0007669"/>
    <property type="project" value="TreeGrafter"/>
</dbReference>
<sequence length="1125" mass="123467">MELLDQLMLLGHHRRVVGLFFGLAWCVCLFGRCDAFNLDLSGAVTHHGQEGSMFGFTVLQYSDQGKQSLLVGAPEAQTAQPDVIKGGAVFRCSITQPDICEELIFDAKGSNTAWNPQTRFQEAYDDKSHQWFGATLITSGPDGAVAACAPRYVYFSPNFAKREPVGTCYVATESLTNFQERSPCRSGAGSSGYHQQGSCQAGFSSAISRDGSRLFVGAPGTWYWQGQAHSTSLKEPEDLLSTIEGPPSTDDSYLGYSMVVGEFNGDRIEDVAVGMPRGYNLTGAVILFDRQLRNLLNLSGEQMGSYFGYSLAVGDINNDKLDDLIVGAPLFTNFSANDNSFEKGRVYVYYQKVTRQFSRPDVLDGEFNRGRLGMSVASVGDLNLDSYGDIAVGAPYAGEDGKGIVYVYMGSKNGIITKAMQAIKASDLDFQLSTFGFSLSGGADLDGNQYPDLVVGAYKSDRAVVLKSRPVVVVTALLDMPTTINLEQKGNCVLKNGTQVSCFVLNTFVSYTGVNVPDQMAIEVETILDSGSHSPRAFFRTHEGQSRMNTTFELARNQQRNSSVYVYIPNQFRDKLNPIKMEAKYRILESPASRQRRDTKPVLDQLNSTSVVRQIRIGNKCGSDNICYPSLRLSARESSGMKEYVLGKPEPLTFDVEVSNDGEDSFETMFFLNLPPGVNYIKTQAQPGPGQQNVAITCTHRGSGSRGGSDENVVICDIANPLPTGQNAKFKIFLAPVAAQMTLDTLNFSAKINSSNPERSHDLRNNQVDFRLNIFAQANLQVSGTSFTNQVQYCVDCPTPSAFTEELQIGPEVKHAYYIYNKGPSPVEAAQVRIIWPTHTKRNMHLLYLMEDPLVEGNAKCAKIKTNLKDIAIEKNLSLSYAPRKQQGVEIAATSLGAGSARRQRHIDQLDLLSDDFEQHFFATPREKRQSDASDLARVKWADPQQACGAAAECSSILCDISRLTVGEAVTITIRSRLWEESLRTLQFSKTNISSTASVHVQTLAHGMRPRSNQYYAAVVKTEVVPSTPALVKAGIEWWMILVGVLLGLLLLVLIILACWKCGYFKRKRPGVVGAAGAPITRSPPPSTNGRSQAGGNGNTPYYAYRYDYADNKYYPERAPGDAYL</sequence>
<dbReference type="PANTHER" id="PTHR23220">
    <property type="entry name" value="INTEGRIN ALPHA"/>
    <property type="match status" value="1"/>
</dbReference>
<comment type="subcellular location">
    <subcellularLocation>
        <location evidence="1 13">Membrane</location>
        <topology evidence="1 13">Single-pass type I membrane protein</topology>
    </subcellularLocation>
</comment>
<gene>
    <name evidence="18" type="ORF">BV898_12554</name>
</gene>
<dbReference type="InterPro" id="IPR048286">
    <property type="entry name" value="Integrin_alpha_Ig-like_3"/>
</dbReference>
<feature type="domain" description="Integrin alpha second immunoglobulin-like" evidence="16">
    <location>
        <begin position="621"/>
        <end position="774"/>
    </location>
</feature>
<dbReference type="Gene3D" id="1.20.5.930">
    <property type="entry name" value="Bicelle-embedded integrin alpha(iib) transmembrane segment"/>
    <property type="match status" value="1"/>
</dbReference>
<name>A0A1W0WDE1_HYPEX</name>
<dbReference type="GO" id="GO:0007229">
    <property type="term" value="P:integrin-mediated signaling pathway"/>
    <property type="evidence" value="ECO:0007669"/>
    <property type="project" value="UniProtKB-KW"/>
</dbReference>
<keyword evidence="11" id="KW-0325">Glycoprotein</keyword>
<protein>
    <submittedName>
        <fullName evidence="18">Integrin alpha-PS2</fullName>
    </submittedName>
</protein>
<dbReference type="GO" id="GO:0008305">
    <property type="term" value="C:integrin complex"/>
    <property type="evidence" value="ECO:0007669"/>
    <property type="project" value="InterPro"/>
</dbReference>
<dbReference type="Gene3D" id="2.60.40.1460">
    <property type="entry name" value="Integrin domains. Chain A, domain 2"/>
    <property type="match status" value="1"/>
</dbReference>
<evidence type="ECO:0000313" key="19">
    <source>
        <dbReference type="Proteomes" id="UP000192578"/>
    </source>
</evidence>
<feature type="domain" description="Integrin alpha third immunoglobulin-like" evidence="17">
    <location>
        <begin position="780"/>
        <end position="1026"/>
    </location>
</feature>
<dbReference type="Pfam" id="PF08441">
    <property type="entry name" value="Integrin_A_Ig_1"/>
    <property type="match status" value="1"/>
</dbReference>
<evidence type="ECO:0000256" key="2">
    <source>
        <dbReference type="ARBA" id="ARBA00008054"/>
    </source>
</evidence>
<dbReference type="OrthoDB" id="5317514at2759"/>
<dbReference type="GO" id="GO:0007160">
    <property type="term" value="P:cell-matrix adhesion"/>
    <property type="evidence" value="ECO:0007669"/>
    <property type="project" value="TreeGrafter"/>
</dbReference>
<evidence type="ECO:0000256" key="14">
    <source>
        <dbReference type="SAM" id="MobiDB-lite"/>
    </source>
</evidence>
<evidence type="ECO:0000256" key="10">
    <source>
        <dbReference type="ARBA" id="ARBA00023170"/>
    </source>
</evidence>
<keyword evidence="6 13" id="KW-0130">Cell adhesion</keyword>
<dbReference type="EMBL" id="MTYJ01000128">
    <property type="protein sequence ID" value="OQV13231.1"/>
    <property type="molecule type" value="Genomic_DNA"/>
</dbReference>
<keyword evidence="9 13" id="KW-0472">Membrane</keyword>
<keyword evidence="10 13" id="KW-0675">Receptor</keyword>
<dbReference type="GO" id="GO:0033627">
    <property type="term" value="P:cell adhesion mediated by integrin"/>
    <property type="evidence" value="ECO:0007669"/>
    <property type="project" value="TreeGrafter"/>
</dbReference>
<dbReference type="GO" id="GO:0048513">
    <property type="term" value="P:animal organ development"/>
    <property type="evidence" value="ECO:0007669"/>
    <property type="project" value="UniProtKB-ARBA"/>
</dbReference>
<dbReference type="InterPro" id="IPR000413">
    <property type="entry name" value="Integrin_alpha"/>
</dbReference>
<feature type="transmembrane region" description="Helical" evidence="13">
    <location>
        <begin position="1038"/>
        <end position="1060"/>
    </location>
</feature>
<dbReference type="GO" id="GO:0098609">
    <property type="term" value="P:cell-cell adhesion"/>
    <property type="evidence" value="ECO:0007669"/>
    <property type="project" value="TreeGrafter"/>
</dbReference>
<feature type="repeat" description="FG-GAP" evidence="12">
    <location>
        <begin position="293"/>
        <end position="358"/>
    </location>
</feature>
<keyword evidence="4" id="KW-0732">Signal</keyword>
<proteinExistence type="inferred from homology"/>
<comment type="similarity">
    <text evidence="2 13">Belongs to the integrin alpha chain family.</text>
</comment>
<dbReference type="Gene3D" id="2.60.40.1510">
    <property type="entry name" value="ntegrin, alpha v. Chain A, domain 3"/>
    <property type="match status" value="1"/>
</dbReference>
<dbReference type="InterPro" id="IPR032695">
    <property type="entry name" value="Integrin_dom_sf"/>
</dbReference>
<dbReference type="InterPro" id="IPR048285">
    <property type="entry name" value="Integrin_alpha_Ig-like_2"/>
</dbReference>
<feature type="region of interest" description="Disordered" evidence="14">
    <location>
        <begin position="1076"/>
        <end position="1097"/>
    </location>
</feature>
<evidence type="ECO:0000256" key="5">
    <source>
        <dbReference type="ARBA" id="ARBA00022737"/>
    </source>
</evidence>
<dbReference type="Pfam" id="PF20805">
    <property type="entry name" value="Integrin_A_Ig_2"/>
    <property type="match status" value="1"/>
</dbReference>
<keyword evidence="7 13" id="KW-1133">Transmembrane helix</keyword>
<dbReference type="Gene3D" id="2.130.10.130">
    <property type="entry name" value="Integrin alpha, N-terminal"/>
    <property type="match status" value="1"/>
</dbReference>
<dbReference type="InterPro" id="IPR028994">
    <property type="entry name" value="Integrin_alpha_N"/>
</dbReference>
<dbReference type="PRINTS" id="PR01185">
    <property type="entry name" value="INTEGRINA"/>
</dbReference>
<evidence type="ECO:0000259" key="17">
    <source>
        <dbReference type="Pfam" id="PF20806"/>
    </source>
</evidence>
<feature type="repeat" description="FG-GAP" evidence="12">
    <location>
        <begin position="240"/>
        <end position="292"/>
    </location>
</feature>
<evidence type="ECO:0000259" key="15">
    <source>
        <dbReference type="Pfam" id="PF08441"/>
    </source>
</evidence>
<evidence type="ECO:0000259" key="16">
    <source>
        <dbReference type="Pfam" id="PF20805"/>
    </source>
</evidence>
<dbReference type="Pfam" id="PF20806">
    <property type="entry name" value="Integrin_A_Ig_3"/>
    <property type="match status" value="1"/>
</dbReference>
<evidence type="ECO:0000256" key="6">
    <source>
        <dbReference type="ARBA" id="ARBA00022889"/>
    </source>
</evidence>
<evidence type="ECO:0000256" key="12">
    <source>
        <dbReference type="PROSITE-ProRule" id="PRU00803"/>
    </source>
</evidence>